<accession>A0A160TNN9</accession>
<keyword evidence="3" id="KW-0067">ATP-binding</keyword>
<reference evidence="5" key="1">
    <citation type="submission" date="2015-10" db="EMBL/GenBank/DDBJ databases">
        <authorList>
            <person name="Gilbert D.G."/>
        </authorList>
    </citation>
    <scope>NUCLEOTIDE SEQUENCE</scope>
</reference>
<dbReference type="GO" id="GO:0005524">
    <property type="term" value="F:ATP binding"/>
    <property type="evidence" value="ECO:0007669"/>
    <property type="project" value="UniProtKB-KW"/>
</dbReference>
<dbReference type="Gene3D" id="3.30.470.20">
    <property type="entry name" value="ATP-grasp fold, B domain"/>
    <property type="match status" value="1"/>
</dbReference>
<feature type="domain" description="ATP-grasp" evidence="4">
    <location>
        <begin position="109"/>
        <end position="310"/>
    </location>
</feature>
<protein>
    <recommendedName>
        <fullName evidence="4">ATP-grasp domain-containing protein</fullName>
    </recommendedName>
</protein>
<dbReference type="SUPFAM" id="SSF55729">
    <property type="entry name" value="Acyl-CoA N-acyltransferases (Nat)"/>
    <property type="match status" value="1"/>
</dbReference>
<dbReference type="Pfam" id="PF13480">
    <property type="entry name" value="Acetyltransf_6"/>
    <property type="match status" value="1"/>
</dbReference>
<keyword evidence="2" id="KW-0547">Nucleotide-binding</keyword>
<dbReference type="EMBL" id="CZQE01000370">
    <property type="protein sequence ID" value="CUS46493.1"/>
    <property type="molecule type" value="Genomic_DNA"/>
</dbReference>
<evidence type="ECO:0000256" key="1">
    <source>
        <dbReference type="ARBA" id="ARBA00022598"/>
    </source>
</evidence>
<evidence type="ECO:0000256" key="3">
    <source>
        <dbReference type="ARBA" id="ARBA00022840"/>
    </source>
</evidence>
<gene>
    <name evidence="5" type="ORF">MGWOODY_Smn2055</name>
</gene>
<dbReference type="PANTHER" id="PTHR43585">
    <property type="entry name" value="FUMIPYRROLE BIOSYNTHESIS PROTEIN C"/>
    <property type="match status" value="1"/>
</dbReference>
<dbReference type="InterPro" id="IPR038740">
    <property type="entry name" value="BioF2-like_GNAT_dom"/>
</dbReference>
<evidence type="ECO:0000256" key="2">
    <source>
        <dbReference type="ARBA" id="ARBA00022741"/>
    </source>
</evidence>
<sequence length="705" mass="76832">MAIVDPYDAGSMLAPAFADHGVEAVMVQSTSAIPSAEAASFDPANFSNVLPWYDDIAQTVAALRDLHVDHVIAGSERGVMLADRLSEALDLAGNGTRLSEARRDKARMIEEVGARGIRVPRQIESGKLHDIMAWIDEDGRWPVVLKPRWSKGSEGVRLCASREEVSRAFHAVHDHVDQMGFRNDTVLAQEFLAGREFVIDTVSHDGRHRLAALWIYGKPVPGFESIGLLSTKELLPSEGPLADMLFAFAVRVLDALEIRHGAGHCEVIVDVEGPALVEIGARLHGGPPAHLMSRAAIGTSQLDLLVQSCIDPSGFLDGVPSRYRLTGGAMMALLRDAALKGEIETLPSARSVVWNEREGSPPPAVAGLATLIHAERQVVAADLEIVTGALSCEILDRRDAVEAIAPEWRALLERSRCNRAFAGPTWYLAALDAWPDLSPLVIVARRGGRLAGIFPLTRHAQDETVRFATVLSDYNDLVVAEADMAAARLLMRFARRRFPSLDLTCIRADSNCAMAEARVPILVEKKFICPTADLSIGYDGWFAARSPGFQRELALVTRRAARNGVRACRLDPVRDAAIDPGAFFLEMQQARFGERSLFLRDPAARAFVTAALPSLWREGTAPLFGLWAGEQLIGLNICMLGADSLGNWNAGFLSAFATFSPGMLMADAAVREACAMGLAEFDYLRGIETYKLRWCSGRREIGRLE</sequence>
<dbReference type="AlphaFoldDB" id="A0A160TNN9"/>
<dbReference type="InterPro" id="IPR016181">
    <property type="entry name" value="Acyl_CoA_acyltransferase"/>
</dbReference>
<dbReference type="SUPFAM" id="SSF56059">
    <property type="entry name" value="Glutathione synthetase ATP-binding domain-like"/>
    <property type="match status" value="1"/>
</dbReference>
<dbReference type="PANTHER" id="PTHR43585:SF2">
    <property type="entry name" value="ATP-GRASP ENZYME FSQD"/>
    <property type="match status" value="1"/>
</dbReference>
<dbReference type="InterPro" id="IPR052032">
    <property type="entry name" value="ATP-dep_AA_Ligase"/>
</dbReference>
<dbReference type="GO" id="GO:0046872">
    <property type="term" value="F:metal ion binding"/>
    <property type="evidence" value="ECO:0007669"/>
    <property type="project" value="InterPro"/>
</dbReference>
<proteinExistence type="predicted"/>
<organism evidence="5">
    <name type="scientific">hydrothermal vent metagenome</name>
    <dbReference type="NCBI Taxonomy" id="652676"/>
    <lineage>
        <taxon>unclassified sequences</taxon>
        <taxon>metagenomes</taxon>
        <taxon>ecological metagenomes</taxon>
    </lineage>
</organism>
<dbReference type="GO" id="GO:0016874">
    <property type="term" value="F:ligase activity"/>
    <property type="evidence" value="ECO:0007669"/>
    <property type="project" value="UniProtKB-KW"/>
</dbReference>
<keyword evidence="1" id="KW-0436">Ligase</keyword>
<dbReference type="InterPro" id="IPR011761">
    <property type="entry name" value="ATP-grasp"/>
</dbReference>
<name>A0A160TNN9_9ZZZZ</name>
<evidence type="ECO:0000313" key="5">
    <source>
        <dbReference type="EMBL" id="CUS46493.1"/>
    </source>
</evidence>
<dbReference type="Pfam" id="PF13535">
    <property type="entry name" value="ATP-grasp_4"/>
    <property type="match status" value="1"/>
</dbReference>
<evidence type="ECO:0000259" key="4">
    <source>
        <dbReference type="PROSITE" id="PS50975"/>
    </source>
</evidence>
<dbReference type="PROSITE" id="PS50975">
    <property type="entry name" value="ATP_GRASP"/>
    <property type="match status" value="1"/>
</dbReference>